<dbReference type="PANTHER" id="PTHR38792:SF3">
    <property type="entry name" value="BNR_ASP-BOX REPEAT DOMAIN PROTEIN (AFU_ORTHOLOGUE AFUA_7G06430)-RELATED"/>
    <property type="match status" value="1"/>
</dbReference>
<dbReference type="EMBL" id="JACHGW010000001">
    <property type="protein sequence ID" value="MBB6048413.1"/>
    <property type="molecule type" value="Genomic_DNA"/>
</dbReference>
<dbReference type="Gene3D" id="2.120.10.10">
    <property type="match status" value="2"/>
</dbReference>
<organism evidence="1 2">
    <name type="scientific">Armatimonas rosea</name>
    <dbReference type="NCBI Taxonomy" id="685828"/>
    <lineage>
        <taxon>Bacteria</taxon>
        <taxon>Bacillati</taxon>
        <taxon>Armatimonadota</taxon>
        <taxon>Armatimonadia</taxon>
        <taxon>Armatimonadales</taxon>
        <taxon>Armatimonadaceae</taxon>
        <taxon>Armatimonas</taxon>
    </lineage>
</organism>
<evidence type="ECO:0000313" key="2">
    <source>
        <dbReference type="Proteomes" id="UP000520814"/>
    </source>
</evidence>
<evidence type="ECO:0000313" key="1">
    <source>
        <dbReference type="EMBL" id="MBB6048413.1"/>
    </source>
</evidence>
<dbReference type="CDD" id="cd15482">
    <property type="entry name" value="Sialidase_non-viral"/>
    <property type="match status" value="1"/>
</dbReference>
<dbReference type="Proteomes" id="UP000520814">
    <property type="component" value="Unassembled WGS sequence"/>
</dbReference>
<protein>
    <recommendedName>
        <fullName evidence="3">Exo-alpha-sialidase</fullName>
    </recommendedName>
</protein>
<dbReference type="InterPro" id="IPR036278">
    <property type="entry name" value="Sialidase_sf"/>
</dbReference>
<proteinExistence type="predicted"/>
<keyword evidence="2" id="KW-1185">Reference proteome</keyword>
<evidence type="ECO:0008006" key="3">
    <source>
        <dbReference type="Google" id="ProtNLM"/>
    </source>
</evidence>
<dbReference type="PANTHER" id="PTHR38792">
    <property type="entry name" value="BNR/ASP-BOX REPEAT DOMAIN PROTEIN (AFU_ORTHOLOGUE AFUA_7G06430)-RELATED"/>
    <property type="match status" value="1"/>
</dbReference>
<sequence length="340" mass="37314">MIPPTKIPVTRGAIRRPSGALLGARTEHEKDGAVVLAAQSQDMGKTWSAPVAIVRDPDRTTDLGDGAFLESRRHGLLYVCRHNHHAARSYAIEVYQSTDSGKSWKAHSSVTAHTVTEPGGPSRGLWAPFLFETPGGRLLCIYDDENTPFLRGFVGHQWLMGRFWDTKTKAWGEPVVVCRAEGRELSRDGMGTLVSVGKRLVCALESVATELPHPGVIRVVTSDDDGQTWQPRRLLFQAPQRPHMALSPFLVKRTDGTLACIFGTDEAQEKPDKPGTPAPKLHLDIKLSLSHDGGATWSTPETLFSGGHRNYLPGLIALPKNKLFAHWLNFAEDALQGQLL</sequence>
<name>A0A7W9SM29_ARMRO</name>
<accession>A0A7W9SM29</accession>
<dbReference type="RefSeq" id="WP_184191984.1">
    <property type="nucleotide sequence ID" value="NZ_JACHGW010000001.1"/>
</dbReference>
<dbReference type="AlphaFoldDB" id="A0A7W9SM29"/>
<reference evidence="1 2" key="1">
    <citation type="submission" date="2020-08" db="EMBL/GenBank/DDBJ databases">
        <title>Genomic Encyclopedia of Type Strains, Phase IV (KMG-IV): sequencing the most valuable type-strain genomes for metagenomic binning, comparative biology and taxonomic classification.</title>
        <authorList>
            <person name="Goeker M."/>
        </authorList>
    </citation>
    <scope>NUCLEOTIDE SEQUENCE [LARGE SCALE GENOMIC DNA]</scope>
    <source>
        <strain evidence="1 2">DSM 23562</strain>
    </source>
</reference>
<gene>
    <name evidence="1" type="ORF">HNQ39_000175</name>
</gene>
<dbReference type="SUPFAM" id="SSF50939">
    <property type="entry name" value="Sialidases"/>
    <property type="match status" value="1"/>
</dbReference>
<comment type="caution">
    <text evidence="1">The sequence shown here is derived from an EMBL/GenBank/DDBJ whole genome shotgun (WGS) entry which is preliminary data.</text>
</comment>